<evidence type="ECO:0000313" key="2">
    <source>
        <dbReference type="EMBL" id="SDV48472.1"/>
    </source>
</evidence>
<gene>
    <name evidence="2" type="ORF">SAMN05216551_105119</name>
</gene>
<dbReference type="AlphaFoldDB" id="A0A1H2PP20"/>
<reference evidence="3" key="1">
    <citation type="submission" date="2016-09" db="EMBL/GenBank/DDBJ databases">
        <authorList>
            <person name="Varghese N."/>
            <person name="Submissions S."/>
        </authorList>
    </citation>
    <scope>NUCLEOTIDE SEQUENCE [LARGE SCALE GENOMIC DNA]</scope>
    <source>
        <strain evidence="3">JS23</strain>
    </source>
</reference>
<dbReference type="RefSeq" id="WP_091907636.1">
    <property type="nucleotide sequence ID" value="NZ_FNLO01000005.1"/>
</dbReference>
<dbReference type="OrthoDB" id="9032848at2"/>
<evidence type="ECO:0000313" key="3">
    <source>
        <dbReference type="Proteomes" id="UP000243719"/>
    </source>
</evidence>
<accession>A0A1H2PP20</accession>
<evidence type="ECO:0000256" key="1">
    <source>
        <dbReference type="SAM" id="Phobius"/>
    </source>
</evidence>
<keyword evidence="1" id="KW-0472">Membrane</keyword>
<feature type="transmembrane region" description="Helical" evidence="1">
    <location>
        <begin position="47"/>
        <end position="67"/>
    </location>
</feature>
<proteinExistence type="predicted"/>
<dbReference type="EMBL" id="FNLO01000005">
    <property type="protein sequence ID" value="SDV48472.1"/>
    <property type="molecule type" value="Genomic_DNA"/>
</dbReference>
<dbReference type="InterPro" id="IPR021521">
    <property type="entry name" value="DUF3185"/>
</dbReference>
<protein>
    <recommendedName>
        <fullName evidence="4">DUF3185 family protein</fullName>
    </recommendedName>
</protein>
<keyword evidence="1" id="KW-0812">Transmembrane</keyword>
<keyword evidence="3" id="KW-1185">Reference proteome</keyword>
<evidence type="ECO:0008006" key="4">
    <source>
        <dbReference type="Google" id="ProtNLM"/>
    </source>
</evidence>
<name>A0A1H2PP20_9BURK</name>
<sequence>MLRVLSTLFSVVVLLIGAMLCYSGVQSYHSFEDGLTRLFTGSSTDTTIWLLTGGVVMLAAGLGGLLFGPRR</sequence>
<dbReference type="Pfam" id="PF11381">
    <property type="entry name" value="DUF3185"/>
    <property type="match status" value="1"/>
</dbReference>
<keyword evidence="1" id="KW-1133">Transmembrane helix</keyword>
<organism evidence="2 3">
    <name type="scientific">Chitinasiproducens palmae</name>
    <dbReference type="NCBI Taxonomy" id="1770053"/>
    <lineage>
        <taxon>Bacteria</taxon>
        <taxon>Pseudomonadati</taxon>
        <taxon>Pseudomonadota</taxon>
        <taxon>Betaproteobacteria</taxon>
        <taxon>Burkholderiales</taxon>
        <taxon>Burkholderiaceae</taxon>
        <taxon>Chitinasiproducens</taxon>
    </lineage>
</organism>
<dbReference type="Proteomes" id="UP000243719">
    <property type="component" value="Unassembled WGS sequence"/>
</dbReference>